<sequence length="426" mass="49086">MVDWWSPETIELCALLFGRLIVLMLGMYLWFFILTFRDVEWGLITRRLQISVAICIYLIGRYCLLTTLIMLFAMNQLNELMKLVCDTAGSHSVTALAVLGNMALVSASTNLQLRALTLWKGNIYICALLVTLCAAHWVFCIERGCFLPRGTSVLTRHRSRHQGLWHRVRPRPWRVHHRLWDCAPRVGRVLPLYGALGHDDPWLHGRSAIRTTRRTAFAAVDHAAHAGRRVPRHHLYHEHSDDGNGVVGVELYNDCFLYIAWQYDKCHGILRCRHPSTQNQGFKPHPNIFPNSTISLPRSIPEAQHGVLSHKQHRRYFRHSKLGRNTRRPVRLRSRVRHASEGWLGRLGRVRHLGCREPRDFCVCMSIVERVYVDSSKFIRRLEANKSCAPEALLGPALGLASRDGCAEVFGMRWTKFCAEKFWEFT</sequence>
<dbReference type="HOGENOM" id="CLU_644211_0_0_1"/>
<reference evidence="2 3" key="1">
    <citation type="journal article" date="2012" name="BMC Genomics">
        <title>Comparative genomics of the white-rot fungi, Phanerochaete carnosa and P. chrysosporium, to elucidate the genetic basis of the distinct wood types they colonize.</title>
        <authorList>
            <person name="Suzuki H."/>
            <person name="MacDonald J."/>
            <person name="Syed K."/>
            <person name="Salamov A."/>
            <person name="Hori C."/>
            <person name="Aerts A."/>
            <person name="Henrissat B."/>
            <person name="Wiebenga A."/>
            <person name="vanKuyk P.A."/>
            <person name="Barry K."/>
            <person name="Lindquist E."/>
            <person name="LaButti K."/>
            <person name="Lapidus A."/>
            <person name="Lucas S."/>
            <person name="Coutinho P."/>
            <person name="Gong Y."/>
            <person name="Samejima M."/>
            <person name="Mahadevan R."/>
            <person name="Abou-Zaid M."/>
            <person name="de Vries R.P."/>
            <person name="Igarashi K."/>
            <person name="Yadav J.S."/>
            <person name="Grigoriev I.V."/>
            <person name="Master E.R."/>
        </authorList>
    </citation>
    <scope>NUCLEOTIDE SEQUENCE [LARGE SCALE GENOMIC DNA]</scope>
    <source>
        <strain evidence="2 3">HHB-10118-sp</strain>
    </source>
</reference>
<keyword evidence="1" id="KW-0472">Membrane</keyword>
<evidence type="ECO:0000313" key="2">
    <source>
        <dbReference type="EMBL" id="EKM52963.1"/>
    </source>
</evidence>
<keyword evidence="1" id="KW-1133">Transmembrane helix</keyword>
<feature type="transmembrane region" description="Helical" evidence="1">
    <location>
        <begin position="48"/>
        <end position="73"/>
    </location>
</feature>
<organism evidence="2 3">
    <name type="scientific">Phanerochaete carnosa (strain HHB-10118-sp)</name>
    <name type="common">White-rot fungus</name>
    <name type="synonym">Peniophora carnosa</name>
    <dbReference type="NCBI Taxonomy" id="650164"/>
    <lineage>
        <taxon>Eukaryota</taxon>
        <taxon>Fungi</taxon>
        <taxon>Dikarya</taxon>
        <taxon>Basidiomycota</taxon>
        <taxon>Agaricomycotina</taxon>
        <taxon>Agaricomycetes</taxon>
        <taxon>Polyporales</taxon>
        <taxon>Phanerochaetaceae</taxon>
        <taxon>Phanerochaete</taxon>
    </lineage>
</organism>
<evidence type="ECO:0000256" key="1">
    <source>
        <dbReference type="SAM" id="Phobius"/>
    </source>
</evidence>
<dbReference type="KEGG" id="pco:PHACADRAFT_259136"/>
<dbReference type="InParanoid" id="K5VND2"/>
<dbReference type="Proteomes" id="UP000008370">
    <property type="component" value="Unassembled WGS sequence"/>
</dbReference>
<dbReference type="GeneID" id="18917320"/>
<dbReference type="OrthoDB" id="2803205at2759"/>
<evidence type="ECO:0000313" key="3">
    <source>
        <dbReference type="Proteomes" id="UP000008370"/>
    </source>
</evidence>
<dbReference type="AlphaFoldDB" id="K5VND2"/>
<feature type="transmembrane region" description="Helical" evidence="1">
    <location>
        <begin position="93"/>
        <end position="111"/>
    </location>
</feature>
<name>K5VND2_PHACS</name>
<keyword evidence="1" id="KW-0812">Transmembrane</keyword>
<dbReference type="RefSeq" id="XP_007397679.1">
    <property type="nucleotide sequence ID" value="XM_007397617.1"/>
</dbReference>
<gene>
    <name evidence="2" type="ORF">PHACADRAFT_259136</name>
</gene>
<accession>K5VND2</accession>
<protein>
    <submittedName>
        <fullName evidence="2">Uncharacterized protein</fullName>
    </submittedName>
</protein>
<feature type="transmembrane region" description="Helical" evidence="1">
    <location>
        <begin position="16"/>
        <end position="36"/>
    </location>
</feature>
<dbReference type="EMBL" id="JH930474">
    <property type="protein sequence ID" value="EKM52963.1"/>
    <property type="molecule type" value="Genomic_DNA"/>
</dbReference>
<feature type="transmembrane region" description="Helical" evidence="1">
    <location>
        <begin position="123"/>
        <end position="139"/>
    </location>
</feature>
<proteinExistence type="predicted"/>
<keyword evidence="3" id="KW-1185">Reference proteome</keyword>